<gene>
    <name evidence="2" type="primary">LOC107763732</name>
</gene>
<feature type="region of interest" description="Disordered" evidence="1">
    <location>
        <begin position="1"/>
        <end position="72"/>
    </location>
</feature>
<feature type="compositionally biased region" description="Basic and acidic residues" evidence="1">
    <location>
        <begin position="1"/>
        <end position="13"/>
    </location>
</feature>
<proteinExistence type="predicted"/>
<organism evidence="2">
    <name type="scientific">Nicotiana tabacum</name>
    <name type="common">Common tobacco</name>
    <dbReference type="NCBI Taxonomy" id="4097"/>
    <lineage>
        <taxon>Eukaryota</taxon>
        <taxon>Viridiplantae</taxon>
        <taxon>Streptophyta</taxon>
        <taxon>Embryophyta</taxon>
        <taxon>Tracheophyta</taxon>
        <taxon>Spermatophyta</taxon>
        <taxon>Magnoliopsida</taxon>
        <taxon>eudicotyledons</taxon>
        <taxon>Gunneridae</taxon>
        <taxon>Pentapetalae</taxon>
        <taxon>asterids</taxon>
        <taxon>lamiids</taxon>
        <taxon>Solanales</taxon>
        <taxon>Solanaceae</taxon>
        <taxon>Nicotianoideae</taxon>
        <taxon>Nicotianeae</taxon>
        <taxon>Nicotiana</taxon>
    </lineage>
</organism>
<reference evidence="2" key="1">
    <citation type="submission" date="2025-08" db="UniProtKB">
        <authorList>
            <consortium name="RefSeq"/>
        </authorList>
    </citation>
    <scope>IDENTIFICATION</scope>
</reference>
<evidence type="ECO:0000256" key="1">
    <source>
        <dbReference type="SAM" id="MobiDB-lite"/>
    </source>
</evidence>
<protein>
    <submittedName>
        <fullName evidence="2">NF-kappa-B-activating protein-like</fullName>
    </submittedName>
</protein>
<accession>A0A1S3XCP8</accession>
<feature type="compositionally biased region" description="Basic and acidic residues" evidence="1">
    <location>
        <begin position="123"/>
        <end position="133"/>
    </location>
</feature>
<feature type="compositionally biased region" description="Acidic residues" evidence="1">
    <location>
        <begin position="36"/>
        <end position="53"/>
    </location>
</feature>
<sequence>MADPKEELREESTRVGVEAPEVLGQKLGPFATGEGDLGEEEIALEVDEEDTDQVGEKEVRKESSTSSDDKALENLIARMKEKRRDEAKTTSRRVKAIAKKVVLPLESVTLEGRTPNTRGKSKTSLEKTFDESKKKKKSSHKFRLVDKSDVEEVDLVSEVEYKKKKKKKNRRRKSLFRKKERKRLNLLHPLQGEVFQKKKI</sequence>
<feature type="compositionally biased region" description="Basic and acidic residues" evidence="1">
    <location>
        <begin position="54"/>
        <end position="72"/>
    </location>
</feature>
<dbReference type="AlphaFoldDB" id="A0A1S3XCP8"/>
<dbReference type="RefSeq" id="XP_016437710.1">
    <property type="nucleotide sequence ID" value="XM_016582224.1"/>
</dbReference>
<feature type="region of interest" description="Disordered" evidence="1">
    <location>
        <begin position="110"/>
        <end position="142"/>
    </location>
</feature>
<feature type="region of interest" description="Disordered" evidence="1">
    <location>
        <begin position="162"/>
        <end position="182"/>
    </location>
</feature>
<evidence type="ECO:0000313" key="2">
    <source>
        <dbReference type="RefSeq" id="XP_016437710.1"/>
    </source>
</evidence>
<name>A0A1S3XCP8_TOBAC</name>
<dbReference type="PaxDb" id="4097-A0A1S3XCP8"/>
<dbReference type="KEGG" id="nta:107763732"/>